<accession>A0A177TDC7</accession>
<evidence type="ECO:0008006" key="13">
    <source>
        <dbReference type="Google" id="ProtNLM"/>
    </source>
</evidence>
<dbReference type="GO" id="GO:0016020">
    <property type="term" value="C:membrane"/>
    <property type="evidence" value="ECO:0007669"/>
    <property type="project" value="UniProtKB-SubCell"/>
</dbReference>
<evidence type="ECO:0000256" key="7">
    <source>
        <dbReference type="ARBA" id="ARBA00022989"/>
    </source>
</evidence>
<keyword evidence="7 10" id="KW-1133">Transmembrane helix</keyword>
<comment type="similarity">
    <text evidence="2">Belongs to the oligopeptide OPT transporter family.</text>
</comment>
<feature type="transmembrane region" description="Helical" evidence="10">
    <location>
        <begin position="214"/>
        <end position="231"/>
    </location>
</feature>
<gene>
    <name evidence="11" type="ORF">A4X13_0g4386</name>
</gene>
<feature type="transmembrane region" description="Helical" evidence="10">
    <location>
        <begin position="578"/>
        <end position="600"/>
    </location>
</feature>
<reference evidence="11" key="1">
    <citation type="submission" date="2016-04" db="EMBL/GenBank/DDBJ databases">
        <authorList>
            <person name="Nguyen H.D."/>
            <person name="Samba Siva P."/>
            <person name="Cullis J."/>
            <person name="Levesque C.A."/>
            <person name="Hambleton S."/>
        </authorList>
    </citation>
    <scope>NUCLEOTIDE SEQUENCE</scope>
    <source>
        <strain evidence="11">DAOMC 236416</strain>
    </source>
</reference>
<feature type="compositionally biased region" description="Polar residues" evidence="9">
    <location>
        <begin position="70"/>
        <end position="81"/>
    </location>
</feature>
<evidence type="ECO:0000256" key="10">
    <source>
        <dbReference type="SAM" id="Phobius"/>
    </source>
</evidence>
<feature type="transmembrane region" description="Helical" evidence="10">
    <location>
        <begin position="695"/>
        <end position="716"/>
    </location>
</feature>
<evidence type="ECO:0000256" key="4">
    <source>
        <dbReference type="ARBA" id="ARBA00022692"/>
    </source>
</evidence>
<keyword evidence="8 10" id="KW-0472">Membrane</keyword>
<feature type="transmembrane region" description="Helical" evidence="10">
    <location>
        <begin position="288"/>
        <end position="306"/>
    </location>
</feature>
<evidence type="ECO:0000256" key="3">
    <source>
        <dbReference type="ARBA" id="ARBA00022448"/>
    </source>
</evidence>
<feature type="transmembrane region" description="Helical" evidence="10">
    <location>
        <begin position="778"/>
        <end position="794"/>
    </location>
</feature>
<dbReference type="InterPro" id="IPR004813">
    <property type="entry name" value="OPT"/>
</dbReference>
<dbReference type="EMBL" id="LWDF02000286">
    <property type="protein sequence ID" value="KAE8250786.1"/>
    <property type="molecule type" value="Genomic_DNA"/>
</dbReference>
<proteinExistence type="inferred from homology"/>
<reference evidence="11" key="2">
    <citation type="journal article" date="2019" name="IMA Fungus">
        <title>Genome sequencing and comparison of five Tilletia species to identify candidate genes for the detection of regulated species infecting wheat.</title>
        <authorList>
            <person name="Nguyen H.D.T."/>
            <person name="Sultana T."/>
            <person name="Kesanakurti P."/>
            <person name="Hambleton S."/>
        </authorList>
    </citation>
    <scope>NUCLEOTIDE SEQUENCE</scope>
    <source>
        <strain evidence="11">DAOMC 236416</strain>
    </source>
</reference>
<dbReference type="InterPro" id="IPR004648">
    <property type="entry name" value="Oligpept_transpt"/>
</dbReference>
<dbReference type="NCBIfam" id="TIGR00727">
    <property type="entry name" value="ISP4_OPT"/>
    <property type="match status" value="1"/>
</dbReference>
<feature type="region of interest" description="Disordered" evidence="9">
    <location>
        <begin position="1"/>
        <end position="112"/>
    </location>
</feature>
<feature type="transmembrane region" description="Helical" evidence="10">
    <location>
        <begin position="806"/>
        <end position="830"/>
    </location>
</feature>
<dbReference type="Proteomes" id="UP000077521">
    <property type="component" value="Unassembled WGS sequence"/>
</dbReference>
<keyword evidence="5" id="KW-0571">Peptide transport</keyword>
<feature type="transmembrane region" description="Helical" evidence="10">
    <location>
        <begin position="184"/>
        <end position="202"/>
    </location>
</feature>
<dbReference type="NCBIfam" id="TIGR00728">
    <property type="entry name" value="OPT_sfam"/>
    <property type="match status" value="1"/>
</dbReference>
<evidence type="ECO:0000256" key="9">
    <source>
        <dbReference type="SAM" id="MobiDB-lite"/>
    </source>
</evidence>
<evidence type="ECO:0000256" key="2">
    <source>
        <dbReference type="ARBA" id="ARBA00008807"/>
    </source>
</evidence>
<dbReference type="GO" id="GO:0035673">
    <property type="term" value="F:oligopeptide transmembrane transporter activity"/>
    <property type="evidence" value="ECO:0007669"/>
    <property type="project" value="InterPro"/>
</dbReference>
<feature type="transmembrane region" description="Helical" evidence="10">
    <location>
        <begin position="312"/>
        <end position="330"/>
    </location>
</feature>
<evidence type="ECO:0000256" key="6">
    <source>
        <dbReference type="ARBA" id="ARBA00022927"/>
    </source>
</evidence>
<dbReference type="AlphaFoldDB" id="A0A177TDC7"/>
<sequence length="880" mass="97927">MSSESIPLKPTSSSSSPNQELAVPEIRFPPKSGDLDDGSSYDRRASKASAFSTAETLAYGYGEDDDASTSKKQNSQLTISEGESGFEGMGDEKRRSKRISTLSRPPDLDRVEDDVEHAYASRSMSDPNIDVRLVKQAENALESGDMAAEAELEKQLHEDSIYPEVRAAVSNIDDPDMPVNTFRMWLMALIFTILLTGLNQFFSFRYPSVRVSPLVVQLIAYPVGVGLAKILPTRVWKTPFGSFTMNPGPFNVKEHAMVVICANVNSSPNSATSVLAVQKFTYQQDFGAAYQILFVLSSQLLGFSFAGFCRRWLVWPAAMIWPATLVQTALLGTFHNHKGSQNGRMSREKFFLIAFILAFVYYWFPGYLFTALSTFNWACWIAPNNVRLNQLMGVQTGLGMGLLTFDWGQITYLGSPLAIPWFASAQVLLSYAFWFWLVVPILYYTNTMNTSYLPVLDNQVFDRFGMPYNVSKVLTPDFVFNATAYNDYSQQILPASFVITYGLQFAAISSILVQVTLWYGPTIYSQLKGSMHDEPDIHARLMARYKEVPNYWYGIIFIVTLALAFGCTLGWDTKHPWWALLVAILISAIYILPIGIVYAITGLEIGLNVLSELIGGYMLKGKPIAVSIFKNMGYNVVAQAVSFVQDQKFAHYMHVPPRVTFLGQVVSTIIGCFTVLGVQAWSFENIEGICTKKATDGFQCPVVTTSSASSIIWGLIGPGLNFSPGMMYANLLWFFLVGFIVPIPTYFILKRYPESFLRYASWPVLFLAAGSAAPASGPNFFCFALVGFVFQFYLRRRHHGWWSSYNYVLSAALDSGTGIAIVVIFFSVIFPNGKNRAWLVHSWWGNEVSGKTLDAEGVTWRMVDPATGFMPAPGGTNYAA</sequence>
<dbReference type="PANTHER" id="PTHR22601">
    <property type="entry name" value="ISP4 LIKE PROTEIN"/>
    <property type="match status" value="1"/>
</dbReference>
<comment type="subcellular location">
    <subcellularLocation>
        <location evidence="1">Membrane</location>
        <topology evidence="1">Multi-pass membrane protein</topology>
    </subcellularLocation>
</comment>
<evidence type="ECO:0000313" key="12">
    <source>
        <dbReference type="Proteomes" id="UP000077521"/>
    </source>
</evidence>
<keyword evidence="12" id="KW-1185">Reference proteome</keyword>
<protein>
    <recommendedName>
        <fullName evidence="13">OPT family small oligopeptide transporter</fullName>
    </recommendedName>
</protein>
<feature type="transmembrane region" description="Helical" evidence="10">
    <location>
        <begin position="728"/>
        <end position="749"/>
    </location>
</feature>
<feature type="transmembrane region" description="Helical" evidence="10">
    <location>
        <begin position="551"/>
        <end position="571"/>
    </location>
</feature>
<feature type="transmembrane region" description="Helical" evidence="10">
    <location>
        <begin position="350"/>
        <end position="368"/>
    </location>
</feature>
<dbReference type="Pfam" id="PF03169">
    <property type="entry name" value="OPT"/>
    <property type="match status" value="1"/>
</dbReference>
<evidence type="ECO:0000256" key="8">
    <source>
        <dbReference type="ARBA" id="ARBA00023136"/>
    </source>
</evidence>
<name>A0A177TDC7_9BASI</name>
<evidence type="ECO:0000256" key="1">
    <source>
        <dbReference type="ARBA" id="ARBA00004141"/>
    </source>
</evidence>
<evidence type="ECO:0000313" key="11">
    <source>
        <dbReference type="EMBL" id="KAE8250786.1"/>
    </source>
</evidence>
<organism evidence="11 12">
    <name type="scientific">Tilletia indica</name>
    <dbReference type="NCBI Taxonomy" id="43049"/>
    <lineage>
        <taxon>Eukaryota</taxon>
        <taxon>Fungi</taxon>
        <taxon>Dikarya</taxon>
        <taxon>Basidiomycota</taxon>
        <taxon>Ustilaginomycotina</taxon>
        <taxon>Exobasidiomycetes</taxon>
        <taxon>Tilletiales</taxon>
        <taxon>Tilletiaceae</taxon>
        <taxon>Tilletia</taxon>
    </lineage>
</organism>
<keyword evidence="3" id="KW-0813">Transport</keyword>
<feature type="compositionally biased region" description="Low complexity" evidence="9">
    <location>
        <begin position="1"/>
        <end position="17"/>
    </location>
</feature>
<keyword evidence="6" id="KW-0653">Protein transport</keyword>
<feature type="transmembrane region" description="Helical" evidence="10">
    <location>
        <begin position="421"/>
        <end position="444"/>
    </location>
</feature>
<evidence type="ECO:0000256" key="5">
    <source>
        <dbReference type="ARBA" id="ARBA00022856"/>
    </source>
</evidence>
<dbReference type="GO" id="GO:0015031">
    <property type="term" value="P:protein transport"/>
    <property type="evidence" value="ECO:0007669"/>
    <property type="project" value="UniProtKB-KW"/>
</dbReference>
<feature type="transmembrane region" description="Helical" evidence="10">
    <location>
        <begin position="498"/>
        <end position="519"/>
    </location>
</feature>
<feature type="transmembrane region" description="Helical" evidence="10">
    <location>
        <begin position="661"/>
        <end position="683"/>
    </location>
</feature>
<comment type="caution">
    <text evidence="11">The sequence shown here is derived from an EMBL/GenBank/DDBJ whole genome shotgun (WGS) entry which is preliminary data.</text>
</comment>
<keyword evidence="4 10" id="KW-0812">Transmembrane</keyword>